<dbReference type="Pfam" id="PF16267">
    <property type="entry name" value="DUF4920"/>
    <property type="match status" value="1"/>
</dbReference>
<organism evidence="1 2">
    <name type="scientific">Psychrosphaera aquimarina</name>
    <dbReference type="NCBI Taxonomy" id="2044854"/>
    <lineage>
        <taxon>Bacteria</taxon>
        <taxon>Pseudomonadati</taxon>
        <taxon>Pseudomonadota</taxon>
        <taxon>Gammaproteobacteria</taxon>
        <taxon>Alteromonadales</taxon>
        <taxon>Pseudoalteromonadaceae</taxon>
        <taxon>Psychrosphaera</taxon>
    </lineage>
</organism>
<reference evidence="1 2" key="1">
    <citation type="submission" date="2023-10" db="EMBL/GenBank/DDBJ databases">
        <title>Psychrosphaera aquimaarina strain SW33 isolated from seawater.</title>
        <authorList>
            <person name="Bayburt H."/>
            <person name="Kim J.M."/>
            <person name="Choi B.J."/>
            <person name="Jeon C.O."/>
        </authorList>
    </citation>
    <scope>NUCLEOTIDE SEQUENCE [LARGE SCALE GENOMIC DNA]</scope>
    <source>
        <strain evidence="1 2">KCTC 52743</strain>
    </source>
</reference>
<dbReference type="RefSeq" id="WP_315947105.1">
    <property type="nucleotide sequence ID" value="NZ_JAWCUA010000007.1"/>
</dbReference>
<dbReference type="EMBL" id="JAWCUA010000007">
    <property type="protein sequence ID" value="MDU0113491.1"/>
    <property type="molecule type" value="Genomic_DNA"/>
</dbReference>
<comment type="caution">
    <text evidence="1">The sequence shown here is derived from an EMBL/GenBank/DDBJ whole genome shotgun (WGS) entry which is preliminary data.</text>
</comment>
<evidence type="ECO:0000313" key="2">
    <source>
        <dbReference type="Proteomes" id="UP001257914"/>
    </source>
</evidence>
<accession>A0ABU3R1D6</accession>
<name>A0ABU3R1D6_9GAMM</name>
<dbReference type="Proteomes" id="UP001257914">
    <property type="component" value="Unassembled WGS sequence"/>
</dbReference>
<protein>
    <submittedName>
        <fullName evidence="1">DUF4920 domain-containing protein</fullName>
    </submittedName>
</protein>
<gene>
    <name evidence="1" type="ORF">RT723_10875</name>
</gene>
<proteinExistence type="predicted"/>
<dbReference type="InterPro" id="IPR032577">
    <property type="entry name" value="DUF4920"/>
</dbReference>
<sequence length="157" mass="17255">MRFLNTALAVILIVTLSLINVAYAERNFGTGADMTQLAKISSILAAPERYMSSPITVEGAIVKVCSKRGCWMELASDKKFQTLRIKVRDGDMVFPMAAMGKVAYATGQLKALELSLEQSKKYLAYLAQENDEQFDANSVTQAMTIYELSPTGVTIKD</sequence>
<keyword evidence="2" id="KW-1185">Reference proteome</keyword>
<evidence type="ECO:0000313" key="1">
    <source>
        <dbReference type="EMBL" id="MDU0113491.1"/>
    </source>
</evidence>